<dbReference type="AlphaFoldDB" id="A0A7S7L4W3"/>
<reference evidence="1" key="3">
    <citation type="submission" date="2020-10" db="EMBL/GenBank/DDBJ databases">
        <authorList>
            <person name="Bassil N.M."/>
            <person name="Lloyd J.R."/>
        </authorList>
    </citation>
    <scope>NUCLEOTIDE SEQUENCE</scope>
    <source>
        <strain evidence="1">NB2006</strain>
    </source>
</reference>
<reference evidence="1" key="1">
    <citation type="journal article" date="2017" name="Genome Announc.">
        <title>Draft Genome Sequences of Four Alkaliphilic Bacteria Belonging to the Anaerobacillus Genus.</title>
        <authorList>
            <person name="Bassil N.M."/>
            <person name="Lloyd J.R."/>
        </authorList>
    </citation>
    <scope>NUCLEOTIDE SEQUENCE [LARGE SCALE GENOMIC DNA]</scope>
    <source>
        <strain evidence="1">NB2006</strain>
    </source>
</reference>
<organism evidence="1">
    <name type="scientific">Anaerobacillus isosaccharinicus</name>
    <dbReference type="NCBI Taxonomy" id="1532552"/>
    <lineage>
        <taxon>Bacteria</taxon>
        <taxon>Bacillati</taxon>
        <taxon>Bacillota</taxon>
        <taxon>Bacilli</taxon>
        <taxon>Bacillales</taxon>
        <taxon>Bacillaceae</taxon>
        <taxon>Anaerobacillus</taxon>
    </lineage>
</organism>
<gene>
    <name evidence="1" type="ORF">AWH56_017395</name>
</gene>
<protein>
    <submittedName>
        <fullName evidence="1">Uncharacterized protein</fullName>
    </submittedName>
</protein>
<accession>A0A7S7L4W3</accession>
<sequence length="80" mass="8903">MFKGIRPIRINFFIGYRKHSIVCPSPSGPVVLLSIVLPPDTHDVDVLLPLVEKLKQIGDLKSRLSVADLGYFSEEDQAVL</sequence>
<reference evidence="1" key="2">
    <citation type="journal article" date="2019" name="Int. J. Syst. Evol. Microbiol.">
        <title>Anaerobacillus isosaccharinicus sp. nov., an alkaliphilic bacterium which degrades isosaccharinic acid.</title>
        <authorList>
            <person name="Bassil N.M."/>
            <person name="Lloyd J.R."/>
        </authorList>
    </citation>
    <scope>NUCLEOTIDE SEQUENCE [LARGE SCALE GENOMIC DNA]</scope>
    <source>
        <strain evidence="1">NB2006</strain>
    </source>
</reference>
<evidence type="ECO:0000313" key="1">
    <source>
        <dbReference type="EMBL" id="QOY34486.1"/>
    </source>
</evidence>
<dbReference type="EMBL" id="CP063356">
    <property type="protein sequence ID" value="QOY34486.1"/>
    <property type="molecule type" value="Genomic_DNA"/>
</dbReference>
<proteinExistence type="predicted"/>
<name>A0A7S7L4W3_9BACI</name>